<proteinExistence type="predicted"/>
<dbReference type="EMBL" id="CYGX02000071">
    <property type="protein sequence ID" value="SIT47023.1"/>
    <property type="molecule type" value="Genomic_DNA"/>
</dbReference>
<evidence type="ECO:0000313" key="2">
    <source>
        <dbReference type="Proteomes" id="UP000187012"/>
    </source>
</evidence>
<evidence type="ECO:0000313" key="1">
    <source>
        <dbReference type="EMBL" id="SIT47023.1"/>
    </source>
</evidence>
<keyword evidence="2" id="KW-1185">Reference proteome</keyword>
<protein>
    <submittedName>
        <fullName evidence="1">Uncharacterized protein</fullName>
    </submittedName>
</protein>
<sequence length="62" mass="6903">MNPPVYRASTIVFRNMEDMEARAKAMSTPEGQDATMGVITANKGAWSTVIKDLEKAFRFLHA</sequence>
<accession>A0A1N7SI09</accession>
<dbReference type="Proteomes" id="UP000187012">
    <property type="component" value="Unassembled WGS sequence"/>
</dbReference>
<dbReference type="RefSeq" id="WP_218023727.1">
    <property type="nucleotide sequence ID" value="NZ_CYGX02000071.1"/>
</dbReference>
<name>A0A1N7SI09_9BURK</name>
<dbReference type="STRING" id="1247936.BN2475_710009"/>
<gene>
    <name evidence="1" type="ORF">BN2475_710009</name>
</gene>
<dbReference type="AlphaFoldDB" id="A0A1N7SI09"/>
<reference evidence="1 2" key="1">
    <citation type="submission" date="2016-12" db="EMBL/GenBank/DDBJ databases">
        <authorList>
            <person name="Song W.-J."/>
            <person name="Kurnit D.M."/>
        </authorList>
    </citation>
    <scope>NUCLEOTIDE SEQUENCE [LARGE SCALE GENOMIC DNA]</scope>
    <source>
        <strain evidence="1 2">STM7296</strain>
    </source>
</reference>
<organism evidence="1 2">
    <name type="scientific">Paraburkholderia ribeironis</name>
    <dbReference type="NCBI Taxonomy" id="1247936"/>
    <lineage>
        <taxon>Bacteria</taxon>
        <taxon>Pseudomonadati</taxon>
        <taxon>Pseudomonadota</taxon>
        <taxon>Betaproteobacteria</taxon>
        <taxon>Burkholderiales</taxon>
        <taxon>Burkholderiaceae</taxon>
        <taxon>Paraburkholderia</taxon>
    </lineage>
</organism>